<dbReference type="PROSITE" id="PS00591">
    <property type="entry name" value="GH10_1"/>
    <property type="match status" value="1"/>
</dbReference>
<dbReference type="Gene3D" id="2.60.120.260">
    <property type="entry name" value="Galactose-binding domain-like"/>
    <property type="match status" value="2"/>
</dbReference>
<evidence type="ECO:0000313" key="12">
    <source>
        <dbReference type="EMBL" id="RCW33307.1"/>
    </source>
</evidence>
<dbReference type="PRINTS" id="PR00134">
    <property type="entry name" value="GLHYDRLASE10"/>
</dbReference>
<evidence type="ECO:0000256" key="7">
    <source>
        <dbReference type="ARBA" id="ARBA00023295"/>
    </source>
</evidence>
<feature type="active site" description="Nucleophile" evidence="9">
    <location>
        <position position="609"/>
    </location>
</feature>
<dbReference type="SUPFAM" id="SSF51445">
    <property type="entry name" value="(Trans)glycosidases"/>
    <property type="match status" value="1"/>
</dbReference>
<dbReference type="InterPro" id="IPR031158">
    <property type="entry name" value="GH10_AS"/>
</dbReference>
<name>A0A368UWN1_9BACT</name>
<evidence type="ECO:0000256" key="10">
    <source>
        <dbReference type="RuleBase" id="RU361174"/>
    </source>
</evidence>
<protein>
    <recommendedName>
        <fullName evidence="10">Beta-xylanase</fullName>
        <ecNumber evidence="10">3.2.1.8</ecNumber>
    </recommendedName>
</protein>
<dbReference type="Gene3D" id="3.20.20.80">
    <property type="entry name" value="Glycosidases"/>
    <property type="match status" value="2"/>
</dbReference>
<comment type="catalytic activity">
    <reaction evidence="1 10">
        <text>Endohydrolysis of (1-&gt;4)-beta-D-xylosidic linkages in xylans.</text>
        <dbReference type="EC" id="3.2.1.8"/>
    </reaction>
</comment>
<dbReference type="InterPro" id="IPR001000">
    <property type="entry name" value="GH10_dom"/>
</dbReference>
<dbReference type="InterPro" id="IPR008979">
    <property type="entry name" value="Galactose-bd-like_sf"/>
</dbReference>
<dbReference type="InterPro" id="IPR017853">
    <property type="entry name" value="GH"/>
</dbReference>
<dbReference type="InterPro" id="IPR044846">
    <property type="entry name" value="GH10"/>
</dbReference>
<keyword evidence="4" id="KW-0732">Signal</keyword>
<keyword evidence="3" id="KW-0858">Xylan degradation</keyword>
<keyword evidence="6 10" id="KW-0119">Carbohydrate metabolism</keyword>
<dbReference type="SMART" id="SM00633">
    <property type="entry name" value="Glyco_10"/>
    <property type="match status" value="1"/>
</dbReference>
<keyword evidence="7 10" id="KW-0326">Glycosidase</keyword>
<keyword evidence="13" id="KW-1185">Reference proteome</keyword>
<evidence type="ECO:0000256" key="8">
    <source>
        <dbReference type="ARBA" id="ARBA00023326"/>
    </source>
</evidence>
<organism evidence="12 13">
    <name type="scientific">Marinilabilia salmonicolor</name>
    <dbReference type="NCBI Taxonomy" id="989"/>
    <lineage>
        <taxon>Bacteria</taxon>
        <taxon>Pseudomonadati</taxon>
        <taxon>Bacteroidota</taxon>
        <taxon>Bacteroidia</taxon>
        <taxon>Marinilabiliales</taxon>
        <taxon>Marinilabiliaceae</taxon>
        <taxon>Marinilabilia</taxon>
    </lineage>
</organism>
<sequence length="708" mass="79333">MRHKINVLGMSIMLLALVSSCVDDSRLEFDVPKPESIQQGEYLNDYDALKTYVDRSSHPDFKLGAGVTVSEYNKQGLVYRVMNSNFDELTAGNAMKYNSVVQEDGTMDFAQVVQFVSAAREADTEIYGHTLVWHAQQNKEYLENIIADQELDVDPNAKLEVEDKTTDFSGMTEFPFYVMGYKPDIVDGVLVSNNPGEWYQYFVVDGISTVPGREYKVTAMIKSSKEGSFNVQMGNWGATSEKPISVTTEWTEQFVTFNAITTESSFVVFQPGDFDGEIQIQWVSVSHSEAPAVKVPRYIYENDFSDGEPIGGWGNGSTREVINEELVMTNPSAVNFWEAQAAIDFSEPLVEGETYFLNLKIKGSTDGQVRPGFQDPSDYSSGGDFSPVSFTTEWKEVTVQTTVTSDAASRFLFSYGDFAGTIYIDDLKLYYEESMNKIPLTDEEKADTLTYALSNWIAGMMEATDGYVTAWDVVNEPISGVDNDGDGFYDLQSAENGDPENNFYWQDYLGDNFVRVAVGLAREHGPENLKLFVNDYNLESDWDDNMKLKSLIHWIEQWESDGVTVIDGIGTQMHVSYHLNPETQASKEEHIVKMLELLAATGKLVKITELDMGLVDESGEAVSTGDVTNEQHKAMARFYNFIIGKYFEIIPASQQYGIAHWSPSDSPESSSWRGDEPIGLWTLNFDYRKHTYAGFADGLAGEDFVDSE</sequence>
<evidence type="ECO:0000256" key="4">
    <source>
        <dbReference type="ARBA" id="ARBA00022729"/>
    </source>
</evidence>
<accession>A0A368UWN1</accession>
<comment type="caution">
    <text evidence="12">The sequence shown here is derived from an EMBL/GenBank/DDBJ whole genome shotgun (WGS) entry which is preliminary data.</text>
</comment>
<keyword evidence="5 10" id="KW-0378">Hydrolase</keyword>
<dbReference type="PANTHER" id="PTHR31490:SF88">
    <property type="entry name" value="BETA-XYLANASE"/>
    <property type="match status" value="1"/>
</dbReference>
<dbReference type="EC" id="3.2.1.8" evidence="10"/>
<keyword evidence="8 10" id="KW-0624">Polysaccharide degradation</keyword>
<feature type="domain" description="GH10" evidence="11">
    <location>
        <begin position="400"/>
        <end position="699"/>
    </location>
</feature>
<dbReference type="AlphaFoldDB" id="A0A368UWN1"/>
<dbReference type="Pfam" id="PF00331">
    <property type="entry name" value="Glyco_hydro_10"/>
    <property type="match status" value="2"/>
</dbReference>
<evidence type="ECO:0000256" key="3">
    <source>
        <dbReference type="ARBA" id="ARBA00022651"/>
    </source>
</evidence>
<evidence type="ECO:0000256" key="1">
    <source>
        <dbReference type="ARBA" id="ARBA00000681"/>
    </source>
</evidence>
<dbReference type="Proteomes" id="UP000252733">
    <property type="component" value="Unassembled WGS sequence"/>
</dbReference>
<dbReference type="EMBL" id="QPIZ01000013">
    <property type="protein sequence ID" value="RCW33307.1"/>
    <property type="molecule type" value="Genomic_DNA"/>
</dbReference>
<dbReference type="PROSITE" id="PS51257">
    <property type="entry name" value="PROKAR_LIPOPROTEIN"/>
    <property type="match status" value="1"/>
</dbReference>
<dbReference type="GO" id="GO:0031176">
    <property type="term" value="F:endo-1,4-beta-xylanase activity"/>
    <property type="evidence" value="ECO:0007669"/>
    <property type="project" value="UniProtKB-EC"/>
</dbReference>
<dbReference type="RefSeq" id="WP_258861610.1">
    <property type="nucleotide sequence ID" value="NZ_QPIZ01000013.1"/>
</dbReference>
<dbReference type="SUPFAM" id="SSF49785">
    <property type="entry name" value="Galactose-binding domain-like"/>
    <property type="match status" value="2"/>
</dbReference>
<dbReference type="PANTHER" id="PTHR31490">
    <property type="entry name" value="GLYCOSYL HYDROLASE"/>
    <property type="match status" value="1"/>
</dbReference>
<evidence type="ECO:0000256" key="2">
    <source>
        <dbReference type="ARBA" id="ARBA00007495"/>
    </source>
</evidence>
<evidence type="ECO:0000256" key="5">
    <source>
        <dbReference type="ARBA" id="ARBA00022801"/>
    </source>
</evidence>
<dbReference type="GO" id="GO:0045493">
    <property type="term" value="P:xylan catabolic process"/>
    <property type="evidence" value="ECO:0007669"/>
    <property type="project" value="UniProtKB-KW"/>
</dbReference>
<gene>
    <name evidence="12" type="ORF">DFO77_11372</name>
</gene>
<evidence type="ECO:0000313" key="13">
    <source>
        <dbReference type="Proteomes" id="UP000252733"/>
    </source>
</evidence>
<comment type="similarity">
    <text evidence="2 10">Belongs to the glycosyl hydrolase 10 (cellulase F) family.</text>
</comment>
<reference evidence="12 13" key="1">
    <citation type="submission" date="2018-07" db="EMBL/GenBank/DDBJ databases">
        <title>Freshwater and sediment microbial communities from various areas in North America, analyzing microbe dynamics in response to fracking.</title>
        <authorList>
            <person name="Lamendella R."/>
        </authorList>
    </citation>
    <scope>NUCLEOTIDE SEQUENCE [LARGE SCALE GENOMIC DNA]</scope>
    <source>
        <strain evidence="12 13">160A</strain>
    </source>
</reference>
<evidence type="ECO:0000259" key="11">
    <source>
        <dbReference type="SMART" id="SM00633"/>
    </source>
</evidence>
<proteinExistence type="inferred from homology"/>
<evidence type="ECO:0000256" key="9">
    <source>
        <dbReference type="PROSITE-ProRule" id="PRU10061"/>
    </source>
</evidence>
<evidence type="ECO:0000256" key="6">
    <source>
        <dbReference type="ARBA" id="ARBA00023277"/>
    </source>
</evidence>